<dbReference type="Proteomes" id="UP001144612">
    <property type="component" value="Unassembled WGS sequence"/>
</dbReference>
<evidence type="ECO:0000313" key="1">
    <source>
        <dbReference type="EMBL" id="MCY6958763.1"/>
    </source>
</evidence>
<name>A0ABT4D9B8_9CLOT</name>
<dbReference type="EMBL" id="JAPQFJ010000008">
    <property type="protein sequence ID" value="MCY6958763.1"/>
    <property type="molecule type" value="Genomic_DNA"/>
</dbReference>
<reference evidence="1" key="1">
    <citation type="submission" date="2022-12" db="EMBL/GenBank/DDBJ databases">
        <title>Clostridium sp. nov., isolated from industrial wastewater.</title>
        <authorList>
            <person name="Jiayan W."/>
        </authorList>
    </citation>
    <scope>NUCLEOTIDE SEQUENCE</scope>
    <source>
        <strain evidence="1">ZC22-4</strain>
    </source>
</reference>
<proteinExistence type="predicted"/>
<organism evidence="1 2">
    <name type="scientific">Clostridium brassicae</name>
    <dbReference type="NCBI Taxonomy" id="2999072"/>
    <lineage>
        <taxon>Bacteria</taxon>
        <taxon>Bacillati</taxon>
        <taxon>Bacillota</taxon>
        <taxon>Clostridia</taxon>
        <taxon>Eubacteriales</taxon>
        <taxon>Clostridiaceae</taxon>
        <taxon>Clostridium</taxon>
    </lineage>
</organism>
<sequence>MIINTVVSIAVKNSMAQYDIKRLYVFNLKDISKLFNNIDMKYIENNKIHLRIKCPICGEYHYYEYKINDLIQGTMMIGGCEKIGLPIIFLGKSEKVEEKVNKYKEINRNIYAMF</sequence>
<dbReference type="RefSeq" id="WP_268061179.1">
    <property type="nucleotide sequence ID" value="NZ_JAPQFJ010000008.1"/>
</dbReference>
<keyword evidence="2" id="KW-1185">Reference proteome</keyword>
<gene>
    <name evidence="1" type="ORF">OW729_09105</name>
</gene>
<protein>
    <submittedName>
        <fullName evidence="1">Uncharacterized protein</fullName>
    </submittedName>
</protein>
<evidence type="ECO:0000313" key="2">
    <source>
        <dbReference type="Proteomes" id="UP001144612"/>
    </source>
</evidence>
<accession>A0ABT4D9B8</accession>
<comment type="caution">
    <text evidence="1">The sequence shown here is derived from an EMBL/GenBank/DDBJ whole genome shotgun (WGS) entry which is preliminary data.</text>
</comment>